<comment type="catalytic activity">
    <reaction evidence="7">
        <text>a 2'-deoxyadenosine in DNA + S-adenosyl-L-methionine = an N(6)-methyl-2'-deoxyadenosine in DNA + S-adenosyl-L-homocysteine + H(+)</text>
        <dbReference type="Rhea" id="RHEA:15197"/>
        <dbReference type="Rhea" id="RHEA-COMP:12418"/>
        <dbReference type="Rhea" id="RHEA-COMP:12419"/>
        <dbReference type="ChEBI" id="CHEBI:15378"/>
        <dbReference type="ChEBI" id="CHEBI:57856"/>
        <dbReference type="ChEBI" id="CHEBI:59789"/>
        <dbReference type="ChEBI" id="CHEBI:90615"/>
        <dbReference type="ChEBI" id="CHEBI:90616"/>
        <dbReference type="EC" id="2.1.1.72"/>
    </reaction>
</comment>
<proteinExistence type="predicted"/>
<dbReference type="Pfam" id="PF07669">
    <property type="entry name" value="Eco57I"/>
    <property type="match status" value="1"/>
</dbReference>
<feature type="domain" description="Type II methyltransferase M.TaqI-like" evidence="8">
    <location>
        <begin position="261"/>
        <end position="435"/>
    </location>
</feature>
<dbReference type="Proteomes" id="UP000092605">
    <property type="component" value="Unassembled WGS sequence"/>
</dbReference>
<keyword evidence="2 10" id="KW-0489">Methyltransferase</keyword>
<dbReference type="Proteomes" id="UP000323392">
    <property type="component" value="Unassembled WGS sequence"/>
</dbReference>
<keyword evidence="3" id="KW-0808">Transferase</keyword>
<dbReference type="GO" id="GO:0003677">
    <property type="term" value="F:DNA binding"/>
    <property type="evidence" value="ECO:0007669"/>
    <property type="project" value="UniProtKB-KW"/>
</dbReference>
<dbReference type="InterPro" id="IPR002052">
    <property type="entry name" value="DNA_methylase_N6_adenine_CS"/>
</dbReference>
<evidence type="ECO:0000256" key="2">
    <source>
        <dbReference type="ARBA" id="ARBA00022603"/>
    </source>
</evidence>
<dbReference type="GO" id="GO:0009007">
    <property type="term" value="F:site-specific DNA-methyltransferase (adenine-specific) activity"/>
    <property type="evidence" value="ECO:0007669"/>
    <property type="project" value="UniProtKB-EC"/>
</dbReference>
<dbReference type="InterPro" id="IPR011639">
    <property type="entry name" value="MethylTrfase_TaqI-like_dom"/>
</dbReference>
<dbReference type="OrthoDB" id="9815272at2"/>
<keyword evidence="5" id="KW-0680">Restriction system</keyword>
<evidence type="ECO:0000313" key="10">
    <source>
        <dbReference type="EMBL" id="KXZ39854.1"/>
    </source>
</evidence>
<dbReference type="GO" id="GO:0032259">
    <property type="term" value="P:methylation"/>
    <property type="evidence" value="ECO:0007669"/>
    <property type="project" value="UniProtKB-KW"/>
</dbReference>
<organism evidence="10 12">
    <name type="scientific">Alkalithermobacter thermoalcaliphilus JW-YL-7 = DSM 7308</name>
    <dbReference type="NCBI Taxonomy" id="1121328"/>
    <lineage>
        <taxon>Bacteria</taxon>
        <taxon>Bacillati</taxon>
        <taxon>Bacillota</taxon>
        <taxon>Clostridia</taxon>
        <taxon>Peptostreptococcales</taxon>
        <taxon>Tepidibacteraceae</taxon>
        <taxon>Alkalithermobacter</taxon>
    </lineage>
</organism>
<accession>A0A150FQH3</accession>
<dbReference type="EC" id="2.1.1.72" evidence="1"/>
<evidence type="ECO:0000313" key="12">
    <source>
        <dbReference type="Proteomes" id="UP000092605"/>
    </source>
</evidence>
<keyword evidence="6" id="KW-0238">DNA-binding</keyword>
<evidence type="ECO:0000259" key="9">
    <source>
        <dbReference type="Pfam" id="PF12950"/>
    </source>
</evidence>
<dbReference type="GO" id="GO:0009307">
    <property type="term" value="P:DNA restriction-modification system"/>
    <property type="evidence" value="ECO:0007669"/>
    <property type="project" value="UniProtKB-KW"/>
</dbReference>
<keyword evidence="13" id="KW-1185">Reference proteome</keyword>
<dbReference type="PATRIC" id="fig|1121328.3.peg.935"/>
<dbReference type="SUPFAM" id="SSF53335">
    <property type="entry name" value="S-adenosyl-L-methionine-dependent methyltransferases"/>
    <property type="match status" value="1"/>
</dbReference>
<dbReference type="PANTHER" id="PTHR33841">
    <property type="entry name" value="DNA METHYLTRANSFERASE YEEA-RELATED"/>
    <property type="match status" value="1"/>
</dbReference>
<comment type="caution">
    <text evidence="10">The sequence shown here is derived from an EMBL/GenBank/DDBJ whole genome shotgun (WGS) entry which is preliminary data.</text>
</comment>
<dbReference type="AlphaFoldDB" id="A0A150FQH3"/>
<dbReference type="Gene3D" id="3.40.50.150">
    <property type="entry name" value="Vaccinia Virus protein VP39"/>
    <property type="match status" value="1"/>
</dbReference>
<dbReference type="PROSITE" id="PS00092">
    <property type="entry name" value="N6_MTASE"/>
    <property type="match status" value="1"/>
</dbReference>
<evidence type="ECO:0000256" key="1">
    <source>
        <dbReference type="ARBA" id="ARBA00011900"/>
    </source>
</evidence>
<evidence type="ECO:0000256" key="5">
    <source>
        <dbReference type="ARBA" id="ARBA00022747"/>
    </source>
</evidence>
<evidence type="ECO:0000256" key="6">
    <source>
        <dbReference type="ARBA" id="ARBA00023125"/>
    </source>
</evidence>
<dbReference type="InterPro" id="IPR025931">
    <property type="entry name" value="TaqI_C"/>
</dbReference>
<reference evidence="10 12" key="1">
    <citation type="submission" date="2016-02" db="EMBL/GenBank/DDBJ databases">
        <title>Draft genome sequence for Clostridium paradoxum JW-YL-7.</title>
        <authorList>
            <person name="Utturkar S.M."/>
            <person name="Lancaster A."/>
            <person name="Poole F.L."/>
            <person name="Adams M.W."/>
            <person name="Brown S.D."/>
        </authorList>
    </citation>
    <scope>NUCLEOTIDE SEQUENCE [LARGE SCALE GENOMIC DNA]</scope>
    <source>
        <strain evidence="10 12">JW-YL-7</strain>
    </source>
</reference>
<dbReference type="Pfam" id="PF12950">
    <property type="entry name" value="TaqI_C"/>
    <property type="match status" value="1"/>
</dbReference>
<protein>
    <recommendedName>
        <fullName evidence="1">site-specific DNA-methyltransferase (adenine-specific)</fullName>
        <ecNumber evidence="1">2.1.1.72</ecNumber>
    </recommendedName>
</protein>
<evidence type="ECO:0000313" key="13">
    <source>
        <dbReference type="Proteomes" id="UP000323392"/>
    </source>
</evidence>
<evidence type="ECO:0000313" key="11">
    <source>
        <dbReference type="EMBL" id="SHK80110.1"/>
    </source>
</evidence>
<dbReference type="InterPro" id="IPR050953">
    <property type="entry name" value="N4_N6_ade-DNA_methylase"/>
</dbReference>
<dbReference type="RefSeq" id="WP_066069735.1">
    <property type="nucleotide sequence ID" value="NZ_FRBG01000005.1"/>
</dbReference>
<keyword evidence="4" id="KW-0949">S-adenosyl-L-methionine</keyword>
<dbReference type="REBASE" id="150152">
    <property type="entry name" value="M.CpaYL7II"/>
</dbReference>
<gene>
    <name evidence="10" type="ORF">JWYL7_0929</name>
    <name evidence="11" type="ORF">SAMN05661008_00925</name>
</gene>
<feature type="domain" description="TaqI-like C-terminal specificity" evidence="9">
    <location>
        <begin position="613"/>
        <end position="694"/>
    </location>
</feature>
<dbReference type="EMBL" id="FRBG01000005">
    <property type="protein sequence ID" value="SHK80110.1"/>
    <property type="molecule type" value="Genomic_DNA"/>
</dbReference>
<reference evidence="11 13" key="2">
    <citation type="submission" date="2016-11" db="EMBL/GenBank/DDBJ databases">
        <authorList>
            <person name="Varghese N."/>
            <person name="Submissions S."/>
        </authorList>
    </citation>
    <scope>NUCLEOTIDE SEQUENCE [LARGE SCALE GENOMIC DNA]</scope>
    <source>
        <strain evidence="11 13">DSM 7308</strain>
    </source>
</reference>
<evidence type="ECO:0000256" key="7">
    <source>
        <dbReference type="ARBA" id="ARBA00047942"/>
    </source>
</evidence>
<dbReference type="EMBL" id="LSFY01000001">
    <property type="protein sequence ID" value="KXZ39854.1"/>
    <property type="molecule type" value="Genomic_DNA"/>
</dbReference>
<evidence type="ECO:0000256" key="3">
    <source>
        <dbReference type="ARBA" id="ARBA00022679"/>
    </source>
</evidence>
<name>A0A150FQH3_CLOPD</name>
<dbReference type="PRINTS" id="PR00507">
    <property type="entry name" value="N12N6MTFRASE"/>
</dbReference>
<dbReference type="InterPro" id="IPR029063">
    <property type="entry name" value="SAM-dependent_MTases_sf"/>
</dbReference>
<dbReference type="STRING" id="1121328.JWYL7_0929"/>
<dbReference type="PANTHER" id="PTHR33841:SF6">
    <property type="entry name" value="TYPE II METHYLTRANSFERASE M.HINDII"/>
    <property type="match status" value="1"/>
</dbReference>
<evidence type="ECO:0000259" key="8">
    <source>
        <dbReference type="Pfam" id="PF07669"/>
    </source>
</evidence>
<sequence length="775" mass="92660">MKEYLDKLNTIHNFIFSVFENEFEYRYEKDIEFKYLIDNVFSNTFKKNVLDDKFKKEFLKKCSIVLIIKLIFLNTCSKKGLVKSRDHFLYLINTYKINTLISKFIKGCKINFQNIDIYEIINIDNTTLYKIINEFYMSIFDERENWIGKVYENNLDDHKKKSFGVFYTPEIVISYILQNTVNKVDVVKKPFVRILDPACGCGDFLIKSYDILFEKFSKNIDVLRKTYERCKYEMLIEGKLGYILGKDYWIKENISYHILKNCIYGADIDSFSVNIAIFNLLLKNIENTYEINVVNCDSLIRYENMNNLNSSNDFLFKLSESNIMCNEKNISTLKGFWNQSYDYIIGNPPYVGHKSLKKSYKNFLLDNYHEVFRDKSDLYFCFVKRALEKVKKDGIISFIVPRYFFESPNGLHLRSYLQNFSDIIELVDLKDIRAFKKANISTAILTCKIKESINNSIKILKPKDSKEDINKILGNTNFYIFNVNQEHLNQDRWIFIKDDYIDIVKKIEEHSKIRLKNIAESFQGIITGCDRAFVLDYKDADSNKIEESLLRNWIKSSYVHRYFVKDTDLRLIYSNNIDIIDNFPNAISYVSKYKTLLQNRRECRLGLRKWYHLQWGRQESIFNRPKIIYPYKSRNNRFALDNHGYYFSADIYSMYIKDEYVDIFSLEYVLCLLNSKLYEFYFKQYAKYIGNNLYDYYPNSVMDMKILDMKNKDLISSKAFKLIELYKRLNHCENEKVDILREINRLEEEINNIIYDFMDLTDYDIKLIDNFLKNS</sequence>
<evidence type="ECO:0000256" key="4">
    <source>
        <dbReference type="ARBA" id="ARBA00022691"/>
    </source>
</evidence>